<protein>
    <recommendedName>
        <fullName evidence="2">Heterokaryon incompatibility domain-containing protein</fullName>
    </recommendedName>
</protein>
<dbReference type="KEGG" id="ffu:CLAFUR5_09102"/>
<reference evidence="3" key="2">
    <citation type="journal article" date="2022" name="Microb. Genom.">
        <title>A chromosome-scale genome assembly of the tomato pathogen Cladosporium fulvum reveals a compartmentalized genome architecture and the presence of a dispensable chromosome.</title>
        <authorList>
            <person name="Zaccaron A.Z."/>
            <person name="Chen L.H."/>
            <person name="Samaras A."/>
            <person name="Stergiopoulos I."/>
        </authorList>
    </citation>
    <scope>NUCLEOTIDE SEQUENCE</scope>
    <source>
        <strain evidence="3">Race5_Kim</strain>
    </source>
</reference>
<feature type="region of interest" description="Disordered" evidence="1">
    <location>
        <begin position="546"/>
        <end position="580"/>
    </location>
</feature>
<feature type="compositionally biased region" description="Basic and acidic residues" evidence="1">
    <location>
        <begin position="546"/>
        <end position="556"/>
    </location>
</feature>
<dbReference type="PANTHER" id="PTHR33112">
    <property type="entry name" value="DOMAIN PROTEIN, PUTATIVE-RELATED"/>
    <property type="match status" value="1"/>
</dbReference>
<evidence type="ECO:0000256" key="1">
    <source>
        <dbReference type="SAM" id="MobiDB-lite"/>
    </source>
</evidence>
<sequence length="771" mass="86919">MARLCHFCSSLNLQRSDFTSPPWLPEERRNVDVCTRTFASLRESRSACELCNLIWYALDKSDSKALSSGQDSDIWSLQWAQNTYDWQPDDETEGVEDKFGSALYPCFEGVRQDYGIQLIDDADTDGFLRGRLVGEELDVDLMRKWMDRCKTQHAWRCERTFLTPRKIEATDLAWLTVIDVEDMCLRDLSMSELVTDMTDMVKPWAGRYVALSYVWGSSNNVLTLRSNEAQFRNSGGLDMKLPLTIRHAMEVTKALSHRYLWVDSLCIVQDDDSTKQALMDVMDAIYSSADLTIVAGTGTGANSGLSGWSDRSERSQHLAVVDDDLRVGILPYYQRELLDSHHSQRAWTYQETCLSPRCLIFLNGSIYFNCSVGVFSEQVHAEVAGVYPESSANTLGKDDQAQYILQGWTQHVHSYTRRSLTYQLDGLNAFKGLIRAAPLTLIVDESLYAMPASCFDWAILFAGTGSLIRRPEFPSWSWVGWQGEVQMSLPTHSRYDQMWLLQGTWIDWYRVSSVEGTCDAITSKWGDFFRRAREIVEALDHGQAIRDTANDPKAVDSENESDGEGENEAPVYARSPDDPFGRRLHPEAMRLIPARPGAAYKQTSCSPRDSRLLCFAAPFVSVQTTTRRNPSRMDSEATLSLIDRLGRVCGSISVASEAGSTSVSTVKLLLLSVTAYGDLSQYHASGLTGEIFREYEAEDDVGEYIEEGPEGLDYFKFLNVMYIEATRRTVTLHTGGNDKQAVVHERAGLGFIYREALRHVGEISWDGFVLR</sequence>
<organism evidence="3 4">
    <name type="scientific">Passalora fulva</name>
    <name type="common">Tomato leaf mold</name>
    <name type="synonym">Cladosporium fulvum</name>
    <dbReference type="NCBI Taxonomy" id="5499"/>
    <lineage>
        <taxon>Eukaryota</taxon>
        <taxon>Fungi</taxon>
        <taxon>Dikarya</taxon>
        <taxon>Ascomycota</taxon>
        <taxon>Pezizomycotina</taxon>
        <taxon>Dothideomycetes</taxon>
        <taxon>Dothideomycetidae</taxon>
        <taxon>Mycosphaerellales</taxon>
        <taxon>Mycosphaerellaceae</taxon>
        <taxon>Fulvia</taxon>
    </lineage>
</organism>
<dbReference type="RefSeq" id="XP_047766124.1">
    <property type="nucleotide sequence ID" value="XM_047908250.1"/>
</dbReference>
<keyword evidence="4" id="KW-1185">Reference proteome</keyword>
<dbReference type="Proteomes" id="UP000756132">
    <property type="component" value="Chromosome 9"/>
</dbReference>
<proteinExistence type="predicted"/>
<reference evidence="3" key="1">
    <citation type="submission" date="2021-12" db="EMBL/GenBank/DDBJ databases">
        <authorList>
            <person name="Zaccaron A."/>
            <person name="Stergiopoulos I."/>
        </authorList>
    </citation>
    <scope>NUCLEOTIDE SEQUENCE</scope>
    <source>
        <strain evidence="3">Race5_Kim</strain>
    </source>
</reference>
<dbReference type="GeneID" id="71988980"/>
<dbReference type="Pfam" id="PF06985">
    <property type="entry name" value="HET"/>
    <property type="match status" value="1"/>
</dbReference>
<evidence type="ECO:0000259" key="2">
    <source>
        <dbReference type="Pfam" id="PF06985"/>
    </source>
</evidence>
<dbReference type="PANTHER" id="PTHR33112:SF12">
    <property type="entry name" value="HETEROKARYON INCOMPATIBILITY DOMAIN-CONTAINING PROTEIN"/>
    <property type="match status" value="1"/>
</dbReference>
<accession>A0A9Q8UTF3</accession>
<dbReference type="OrthoDB" id="3770080at2759"/>
<evidence type="ECO:0000313" key="4">
    <source>
        <dbReference type="Proteomes" id="UP000756132"/>
    </source>
</evidence>
<gene>
    <name evidence="3" type="ORF">CLAFUR5_09102</name>
</gene>
<name>A0A9Q8UTF3_PASFU</name>
<dbReference type="InterPro" id="IPR010730">
    <property type="entry name" value="HET"/>
</dbReference>
<feature type="domain" description="Heterokaryon incompatibility" evidence="2">
    <location>
        <begin position="208"/>
        <end position="351"/>
    </location>
</feature>
<dbReference type="EMBL" id="CP090171">
    <property type="protein sequence ID" value="UJO21758.1"/>
    <property type="molecule type" value="Genomic_DNA"/>
</dbReference>
<evidence type="ECO:0000313" key="3">
    <source>
        <dbReference type="EMBL" id="UJO21758.1"/>
    </source>
</evidence>
<dbReference type="AlphaFoldDB" id="A0A9Q8UTF3"/>
<feature type="compositionally biased region" description="Acidic residues" evidence="1">
    <location>
        <begin position="557"/>
        <end position="567"/>
    </location>
</feature>